<keyword evidence="17" id="KW-1185">Reference proteome</keyword>
<keyword evidence="4" id="KW-0109">Calcium transport</keyword>
<evidence type="ECO:0000256" key="5">
    <source>
        <dbReference type="ARBA" id="ARBA00022673"/>
    </source>
</evidence>
<evidence type="ECO:0000256" key="13">
    <source>
        <dbReference type="PROSITE-ProRule" id="PRU00023"/>
    </source>
</evidence>
<feature type="transmembrane region" description="Helical" evidence="14">
    <location>
        <begin position="576"/>
        <end position="598"/>
    </location>
</feature>
<evidence type="ECO:0000313" key="16">
    <source>
        <dbReference type="EMBL" id="CAC5364986.1"/>
    </source>
</evidence>
<keyword evidence="5" id="KW-0107">Calcium channel</keyword>
<dbReference type="GO" id="GO:0005886">
    <property type="term" value="C:plasma membrane"/>
    <property type="evidence" value="ECO:0007669"/>
    <property type="project" value="UniProtKB-SubCell"/>
</dbReference>
<evidence type="ECO:0000256" key="11">
    <source>
        <dbReference type="ARBA" id="ARBA00023136"/>
    </source>
</evidence>
<dbReference type="Proteomes" id="UP000507470">
    <property type="component" value="Unassembled WGS sequence"/>
</dbReference>
<keyword evidence="7" id="KW-0677">Repeat</keyword>
<evidence type="ECO:0000256" key="3">
    <source>
        <dbReference type="ARBA" id="ARBA00022475"/>
    </source>
</evidence>
<feature type="repeat" description="ANK" evidence="13">
    <location>
        <begin position="246"/>
        <end position="278"/>
    </location>
</feature>
<feature type="domain" description="Ion transport" evidence="15">
    <location>
        <begin position="462"/>
        <end position="680"/>
    </location>
</feature>
<dbReference type="PROSITE" id="PS50297">
    <property type="entry name" value="ANK_REP_REGION"/>
    <property type="match status" value="3"/>
</dbReference>
<feature type="transmembrane region" description="Helical" evidence="14">
    <location>
        <begin position="470"/>
        <end position="488"/>
    </location>
</feature>
<dbReference type="Pfam" id="PF00520">
    <property type="entry name" value="Ion_trans"/>
    <property type="match status" value="1"/>
</dbReference>
<dbReference type="InterPro" id="IPR036770">
    <property type="entry name" value="Ankyrin_rpt-contain_sf"/>
</dbReference>
<feature type="repeat" description="ANK" evidence="13">
    <location>
        <begin position="178"/>
        <end position="210"/>
    </location>
</feature>
<evidence type="ECO:0000256" key="12">
    <source>
        <dbReference type="ARBA" id="ARBA00023303"/>
    </source>
</evidence>
<evidence type="ECO:0000256" key="2">
    <source>
        <dbReference type="ARBA" id="ARBA00022448"/>
    </source>
</evidence>
<feature type="transmembrane region" description="Helical" evidence="14">
    <location>
        <begin position="538"/>
        <end position="555"/>
    </location>
</feature>
<gene>
    <name evidence="16" type="ORF">MCOR_5827</name>
</gene>
<evidence type="ECO:0000256" key="4">
    <source>
        <dbReference type="ARBA" id="ARBA00022568"/>
    </source>
</evidence>
<proteinExistence type="predicted"/>
<keyword evidence="9 14" id="KW-1133">Transmembrane helix</keyword>
<protein>
    <submittedName>
        <fullName evidence="16">TRPV5</fullName>
    </submittedName>
</protein>
<keyword evidence="12" id="KW-0407">Ion channel</keyword>
<keyword evidence="2" id="KW-0813">Transport</keyword>
<dbReference type="InterPro" id="IPR024862">
    <property type="entry name" value="TRPV"/>
</dbReference>
<evidence type="ECO:0000259" key="15">
    <source>
        <dbReference type="Pfam" id="PF00520"/>
    </source>
</evidence>
<dbReference type="EMBL" id="CACVKT020001098">
    <property type="protein sequence ID" value="CAC5364986.1"/>
    <property type="molecule type" value="Genomic_DNA"/>
</dbReference>
<dbReference type="PANTHER" id="PTHR10582:SF28">
    <property type="entry name" value="NANCHUNG, ISOFORM B"/>
    <property type="match status" value="1"/>
</dbReference>
<dbReference type="GO" id="GO:0005262">
    <property type="term" value="F:calcium channel activity"/>
    <property type="evidence" value="ECO:0007669"/>
    <property type="project" value="UniProtKB-KW"/>
</dbReference>
<dbReference type="OrthoDB" id="533508at2759"/>
<evidence type="ECO:0000256" key="9">
    <source>
        <dbReference type="ARBA" id="ARBA00022989"/>
    </source>
</evidence>
<sequence length="829" mass="94849">MGNTTVVASGVKQQADAGAKELYNLVDLKGGGELVELMKRARWTKNFKEIDDKIAEVKNFLYDEGRGKKIPIVDLVMMRSQERDSRKPKIGKDKRLKERDLALIDMNFPDAEANYFRNKPDRKYRVECWDINQRGTVGENILHMCVLLSTAIHADLAKRLIKAYPKLLNDIYLKDEYYGESALHFAIVNEDPAMVKFLLDHGADYHQRATGNFFTPDDQKESRTDSLEHEWVDLCEKTDYVGHVYYGEYPLSFAASLGQEECVRLLLAKGANPNLQDTNGNTVMHMLVIHDKKEMFDLLLNMGGKLDIKNRQGLTPLTLSAKLPRKEMYEHILEKVRAVMWIYGNVTCAGYPLKYIDTISETGEINKDSVLSLVVYGEQENHLSMMDGLVVNLLKEKWVTFARFRFYRRFLAFITYFIIFLVAFALRPGKDKCPGTVPTFNLTGNGMTNTTSAPADPCFLLKACDTNDKVRWALEIIVLLAAIMYLCLAMKEIYHQGFTIFFTTLGGAPMKMLFLLSCVFVVMMLPGRATCSTQYEDVMAVLAILGTAPYFLFFCRGFKILGPFVVMIYKMVKGDLLRFFIIYVVFIIGFSQSFYVAFIQSSCNPQTDPCVFKNPIDSAFGSFAMNVGDFEDIYATFDSSPFPMLVKIMFAIYMILVTLLLVNMLIAMMGNTYQLINETQKEWFRQWAKVVLVIEQSVTTEERKKQRLKYSQPLPDGDRALVIRWHQSSPCYKVINQPLPDGDRALVIRWHQSVSLKYSQPLPDGDRALVIRWHQSEKEREDLKIAREEQRIKQKQKIMAERKKLILKKTTNLASIISSTAAKEGKINV</sequence>
<dbReference type="Pfam" id="PF12796">
    <property type="entry name" value="Ank_2"/>
    <property type="match status" value="2"/>
</dbReference>
<keyword evidence="3" id="KW-1003">Cell membrane</keyword>
<keyword evidence="13" id="KW-0040">ANK repeat</keyword>
<evidence type="ECO:0000313" key="17">
    <source>
        <dbReference type="Proteomes" id="UP000507470"/>
    </source>
</evidence>
<dbReference type="AlphaFoldDB" id="A0A6J8ACQ4"/>
<dbReference type="FunFam" id="1.25.40.20:FF:000181">
    <property type="entry name" value="Nanchung, isoform A"/>
    <property type="match status" value="1"/>
</dbReference>
<feature type="transmembrane region" description="Helical" evidence="14">
    <location>
        <begin position="500"/>
        <end position="526"/>
    </location>
</feature>
<dbReference type="PANTHER" id="PTHR10582">
    <property type="entry name" value="TRANSIENT RECEPTOR POTENTIAL ION CHANNEL PROTEIN"/>
    <property type="match status" value="1"/>
</dbReference>
<dbReference type="PROSITE" id="PS50088">
    <property type="entry name" value="ANK_REPEAT"/>
    <property type="match status" value="3"/>
</dbReference>
<feature type="repeat" description="ANK" evidence="13">
    <location>
        <begin position="279"/>
        <end position="311"/>
    </location>
</feature>
<evidence type="ECO:0000256" key="1">
    <source>
        <dbReference type="ARBA" id="ARBA00004651"/>
    </source>
</evidence>
<dbReference type="InterPro" id="IPR002110">
    <property type="entry name" value="Ankyrin_rpt"/>
</dbReference>
<dbReference type="SMART" id="SM00248">
    <property type="entry name" value="ANK"/>
    <property type="match status" value="5"/>
</dbReference>
<evidence type="ECO:0000256" key="14">
    <source>
        <dbReference type="SAM" id="Phobius"/>
    </source>
</evidence>
<dbReference type="InterPro" id="IPR005821">
    <property type="entry name" value="Ion_trans_dom"/>
</dbReference>
<evidence type="ECO:0000256" key="7">
    <source>
        <dbReference type="ARBA" id="ARBA00022737"/>
    </source>
</evidence>
<organism evidence="16 17">
    <name type="scientific">Mytilus coruscus</name>
    <name type="common">Sea mussel</name>
    <dbReference type="NCBI Taxonomy" id="42192"/>
    <lineage>
        <taxon>Eukaryota</taxon>
        <taxon>Metazoa</taxon>
        <taxon>Spiralia</taxon>
        <taxon>Lophotrochozoa</taxon>
        <taxon>Mollusca</taxon>
        <taxon>Bivalvia</taxon>
        <taxon>Autobranchia</taxon>
        <taxon>Pteriomorphia</taxon>
        <taxon>Mytilida</taxon>
        <taxon>Mytiloidea</taxon>
        <taxon>Mytilidae</taxon>
        <taxon>Mytilinae</taxon>
        <taxon>Mytilus</taxon>
    </lineage>
</organism>
<dbReference type="Gene3D" id="1.25.40.20">
    <property type="entry name" value="Ankyrin repeat-containing domain"/>
    <property type="match status" value="1"/>
</dbReference>
<keyword evidence="8" id="KW-0106">Calcium</keyword>
<keyword evidence="11 14" id="KW-0472">Membrane</keyword>
<name>A0A6J8ACQ4_MYTCO</name>
<dbReference type="GO" id="GO:0098703">
    <property type="term" value="P:calcium ion import across plasma membrane"/>
    <property type="evidence" value="ECO:0007669"/>
    <property type="project" value="TreeGrafter"/>
</dbReference>
<evidence type="ECO:0000256" key="8">
    <source>
        <dbReference type="ARBA" id="ARBA00022837"/>
    </source>
</evidence>
<dbReference type="SUPFAM" id="SSF48403">
    <property type="entry name" value="Ankyrin repeat"/>
    <property type="match status" value="1"/>
</dbReference>
<feature type="transmembrane region" description="Helical" evidence="14">
    <location>
        <begin position="644"/>
        <end position="666"/>
    </location>
</feature>
<keyword evidence="10" id="KW-0406">Ion transport</keyword>
<reference evidence="16 17" key="1">
    <citation type="submission" date="2020-06" db="EMBL/GenBank/DDBJ databases">
        <authorList>
            <person name="Li R."/>
            <person name="Bekaert M."/>
        </authorList>
    </citation>
    <scope>NUCLEOTIDE SEQUENCE [LARGE SCALE GENOMIC DNA]</scope>
    <source>
        <strain evidence="17">wild</strain>
    </source>
</reference>
<evidence type="ECO:0000256" key="6">
    <source>
        <dbReference type="ARBA" id="ARBA00022692"/>
    </source>
</evidence>
<comment type="subcellular location">
    <subcellularLocation>
        <location evidence="1">Cell membrane</location>
        <topology evidence="1">Multi-pass membrane protein</topology>
    </subcellularLocation>
</comment>
<keyword evidence="6 14" id="KW-0812">Transmembrane</keyword>
<feature type="transmembrane region" description="Helical" evidence="14">
    <location>
        <begin position="406"/>
        <end position="426"/>
    </location>
</feature>
<evidence type="ECO:0000256" key="10">
    <source>
        <dbReference type="ARBA" id="ARBA00023065"/>
    </source>
</evidence>
<accession>A0A6J8ACQ4</accession>